<protein>
    <submittedName>
        <fullName evidence="1">Uncharacterized protein</fullName>
    </submittedName>
</protein>
<gene>
    <name evidence="1" type="ORF">TPC1_30211</name>
</gene>
<dbReference type="AlphaFoldDB" id="A0A146K337"/>
<evidence type="ECO:0000313" key="1">
    <source>
        <dbReference type="EMBL" id="JAP90294.1"/>
    </source>
</evidence>
<accession>A0A146K337</accession>
<reference evidence="1" key="1">
    <citation type="submission" date="2015-07" db="EMBL/GenBank/DDBJ databases">
        <title>Adaptation to a free-living lifestyle via gene acquisitions in the diplomonad Trepomonas sp. PC1.</title>
        <authorList>
            <person name="Xu F."/>
            <person name="Jerlstrom-Hultqvist J."/>
            <person name="Kolisko M."/>
            <person name="Simpson A.G.B."/>
            <person name="Roger A.J."/>
            <person name="Svard S.G."/>
            <person name="Andersson J.O."/>
        </authorList>
    </citation>
    <scope>NUCLEOTIDE SEQUENCE</scope>
    <source>
        <strain evidence="1">PC1</strain>
    </source>
</reference>
<dbReference type="EMBL" id="GDID01006312">
    <property type="protein sequence ID" value="JAP90294.1"/>
    <property type="molecule type" value="Transcribed_RNA"/>
</dbReference>
<organism evidence="1">
    <name type="scientific">Trepomonas sp. PC1</name>
    <dbReference type="NCBI Taxonomy" id="1076344"/>
    <lineage>
        <taxon>Eukaryota</taxon>
        <taxon>Metamonada</taxon>
        <taxon>Diplomonadida</taxon>
        <taxon>Hexamitidae</taxon>
        <taxon>Hexamitinae</taxon>
        <taxon>Trepomonas</taxon>
    </lineage>
</organism>
<sequence>MDFQQLKTLLLKCNEQYSSQQMNIFGQFAKTASKEDKAEVFNEYLAKHQIHCSFDVDLLQNLRNSLEVILGLYVDLGLPEVKFSQISPQLPHLTVNEANLGQLLLSKYVTQVFLHLPLIHCLANARQKISLELNKKLLWICCDITKFVSSRPDDDFHVDPASLDFNDFLINYVKSDCAELNFVPTQPCCGMDESSSKDQFLIAHLLQFTKHFALQVKNQKVNSDSWVIKTFIQYLTTVNQMPTQEFLLKTLFQNITKNDICEDFYQILVEDFDKLEKRFSLRRKTQNLRDVFSTIVTENVMQLIQKKAVEILDQNLIQVQIQILNVFENLMQPTFEMLLKILPHTDHADWNVTNSVNGLIQKFQHFKNETTLSFEQVEQLQSLKLKEKGRLLRLIVLSKIDITVFDEEQNESIKQFVLREIEQKVENQDQFGGYRQKQYGIVGKRILDKM</sequence>
<proteinExistence type="predicted"/>
<name>A0A146K337_9EUKA</name>